<protein>
    <recommendedName>
        <fullName evidence="4">hAT-like transposase RNase-H fold domain-containing protein</fullName>
    </recommendedName>
</protein>
<gene>
    <name evidence="2" type="ORF">PCASD_16118</name>
</gene>
<feature type="region of interest" description="Disordered" evidence="1">
    <location>
        <begin position="1"/>
        <end position="143"/>
    </location>
</feature>
<evidence type="ECO:0000313" key="2">
    <source>
        <dbReference type="EMBL" id="PLW18094.1"/>
    </source>
</evidence>
<reference evidence="2 3" key="1">
    <citation type="submission" date="2017-11" db="EMBL/GenBank/DDBJ databases">
        <title>De novo assembly and phasing of dikaryotic genomes from two isolates of Puccinia coronata f. sp. avenae, the causal agent of oat crown rust.</title>
        <authorList>
            <person name="Miller M.E."/>
            <person name="Zhang Y."/>
            <person name="Omidvar V."/>
            <person name="Sperschneider J."/>
            <person name="Schwessinger B."/>
            <person name="Raley C."/>
            <person name="Palmer J.M."/>
            <person name="Garnica D."/>
            <person name="Upadhyaya N."/>
            <person name="Rathjen J."/>
            <person name="Taylor J.M."/>
            <person name="Park R.F."/>
            <person name="Dodds P.N."/>
            <person name="Hirsch C.D."/>
            <person name="Kianian S.F."/>
            <person name="Figueroa M."/>
        </authorList>
    </citation>
    <scope>NUCLEOTIDE SEQUENCE [LARGE SCALE GENOMIC DNA]</scope>
    <source>
        <strain evidence="2">12SD80</strain>
    </source>
</reference>
<accession>A0A2N5SXZ5</accession>
<dbReference type="InterPro" id="IPR012337">
    <property type="entry name" value="RNaseH-like_sf"/>
</dbReference>
<dbReference type="EMBL" id="PGCI01000739">
    <property type="protein sequence ID" value="PLW18094.1"/>
    <property type="molecule type" value="Genomic_DNA"/>
</dbReference>
<feature type="compositionally biased region" description="Low complexity" evidence="1">
    <location>
        <begin position="88"/>
        <end position="101"/>
    </location>
</feature>
<dbReference type="Proteomes" id="UP000235392">
    <property type="component" value="Unassembled WGS sequence"/>
</dbReference>
<evidence type="ECO:0000313" key="3">
    <source>
        <dbReference type="Proteomes" id="UP000235392"/>
    </source>
</evidence>
<organism evidence="2 3">
    <name type="scientific">Puccinia coronata f. sp. avenae</name>
    <dbReference type="NCBI Taxonomy" id="200324"/>
    <lineage>
        <taxon>Eukaryota</taxon>
        <taxon>Fungi</taxon>
        <taxon>Dikarya</taxon>
        <taxon>Basidiomycota</taxon>
        <taxon>Pucciniomycotina</taxon>
        <taxon>Pucciniomycetes</taxon>
        <taxon>Pucciniales</taxon>
        <taxon>Pucciniaceae</taxon>
        <taxon>Puccinia</taxon>
    </lineage>
</organism>
<name>A0A2N5SXZ5_9BASI</name>
<evidence type="ECO:0000256" key="1">
    <source>
        <dbReference type="SAM" id="MobiDB-lite"/>
    </source>
</evidence>
<dbReference type="PANTHER" id="PTHR47501">
    <property type="entry name" value="TRANSPOSASE-RELATED"/>
    <property type="match status" value="1"/>
</dbReference>
<proteinExistence type="predicted"/>
<comment type="caution">
    <text evidence="2">The sequence shown here is derived from an EMBL/GenBank/DDBJ whole genome shotgun (WGS) entry which is preliminary data.</text>
</comment>
<sequence>MARPSTPDEIPTIPNHHATPARLPPPPQIRQSACKKNPTITPGFISTQNDSRQTLTIPADVDNGQNETARLRSSAINKTLSGKNSTQTNPSSSKETTSTPEAEAIYDIIQDSDDENKKAAARSLKSKADRKIAPRKDGTDTLPNCSRAIASGCKLPDTASQKAQDLSASDKNSGTAMSAYVTKGRFDNNTLNKLLVFWLIQHSLPWSHFEDKMLRIAFNYLDPHSKLHSRTWAATTAQNLYLDLQQAALRDIKNAESKISLVSDVWTTKGGHKAFIGISHDGTFWDHSVNHQRCFCHVLSLILGAGLKAIKLSTAEGPAPRRPEPFTTLETIDKEGDLLEDAANSETNNMSDCDSAVGSERGVAVDSNEHEKKKEKYTEAGIGWTLKKIDYVCRRIASSPAKQSEFKVWAQRLGYEGPGIIGGYGIQWNIAYDSRNRAYKAHKVINQLLENETKSGNGKKMFKGYELSSRKWDNIKVLNLVLKEFLELTKRMKGDGPSCTMVLYEYSRLIESLEKLKQSSKNGILEEMFDPMITVANKYKDLALKCEPIFMATMLHPAWQLLLFLNKFQSHHAKAQKLLLAKFKERQALLKPPTPLPDKNSQHPTSLPKMMVIHTMRRTQDKMMTKMSSLVITIASSHWESKGTY</sequence>
<evidence type="ECO:0008006" key="4">
    <source>
        <dbReference type="Google" id="ProtNLM"/>
    </source>
</evidence>
<dbReference type="PANTHER" id="PTHR47501:SF5">
    <property type="entry name" value="HAT C-TERMINAL DIMERISATION DOMAIN-CONTAINING PROTEIN"/>
    <property type="match status" value="1"/>
</dbReference>
<feature type="compositionally biased region" description="Basic and acidic residues" evidence="1">
    <location>
        <begin position="126"/>
        <end position="139"/>
    </location>
</feature>
<dbReference type="AlphaFoldDB" id="A0A2N5SXZ5"/>
<dbReference type="SUPFAM" id="SSF53098">
    <property type="entry name" value="Ribonuclease H-like"/>
    <property type="match status" value="1"/>
</dbReference>
<feature type="compositionally biased region" description="Polar residues" evidence="1">
    <location>
        <begin position="38"/>
        <end position="56"/>
    </location>
</feature>
<feature type="compositionally biased region" description="Polar residues" evidence="1">
    <location>
        <begin position="74"/>
        <end position="87"/>
    </location>
</feature>